<dbReference type="OrthoDB" id="9030557at2"/>
<sequence>MEKEQYIWKPYATQDFKVDTSLSGPAATFNKNGGFSCFVDAGLSLTVTDAGTTAWGKQLIQQQNPPHKSTGIMLSNAMSSLTMVSAGKLVLGETTVTTHISLLDSQNLQLFVREVFFSNTHMQIFGGSLEMLGPNFSYLKIDNAVITVEDNGGCHITPSFGEQKIDIAKNFYLMVTDTSSAQLDGVSVQPGASVQFNLQTIGEPDTPTVRLSGIDFLGEESQNYPKGMFNFTTYDGKNNRGNFVLAGIGNAIQFNYMLQLELVAIDGNSDRSYVNSRIDNQNIYQNGDMIVRLRFQK</sequence>
<keyword evidence="2" id="KW-1185">Reference proteome</keyword>
<dbReference type="EMBL" id="QJTF01000002">
    <property type="protein sequence ID" value="PYE89924.1"/>
    <property type="molecule type" value="Genomic_DNA"/>
</dbReference>
<evidence type="ECO:0000313" key="2">
    <source>
        <dbReference type="Proteomes" id="UP000247454"/>
    </source>
</evidence>
<name>A0A318T6A9_9HYPH</name>
<dbReference type="RefSeq" id="WP_110748176.1">
    <property type="nucleotide sequence ID" value="NZ_QJTF01000002.1"/>
</dbReference>
<reference evidence="1 2" key="1">
    <citation type="submission" date="2018-06" db="EMBL/GenBank/DDBJ databases">
        <title>Genomic Encyclopedia of Type Strains, Phase III (KMG-III): the genomes of soil and plant-associated and newly described type strains.</title>
        <authorList>
            <person name="Whitman W."/>
        </authorList>
    </citation>
    <scope>NUCLEOTIDE SEQUENCE [LARGE SCALE GENOMIC DNA]</scope>
    <source>
        <strain evidence="1 2">ORS 1419</strain>
    </source>
</reference>
<dbReference type="Proteomes" id="UP000247454">
    <property type="component" value="Unassembled WGS sequence"/>
</dbReference>
<accession>A0A318T6A9</accession>
<comment type="caution">
    <text evidence="1">The sequence shown here is derived from an EMBL/GenBank/DDBJ whole genome shotgun (WGS) entry which is preliminary data.</text>
</comment>
<gene>
    <name evidence="1" type="ORF">C7477_10210</name>
</gene>
<proteinExistence type="predicted"/>
<organism evidence="1 2">
    <name type="scientific">Phyllobacterium leguminum</name>
    <dbReference type="NCBI Taxonomy" id="314237"/>
    <lineage>
        <taxon>Bacteria</taxon>
        <taxon>Pseudomonadati</taxon>
        <taxon>Pseudomonadota</taxon>
        <taxon>Alphaproteobacteria</taxon>
        <taxon>Hyphomicrobiales</taxon>
        <taxon>Phyllobacteriaceae</taxon>
        <taxon>Phyllobacterium</taxon>
    </lineage>
</organism>
<dbReference type="AlphaFoldDB" id="A0A318T6A9"/>
<protein>
    <submittedName>
        <fullName evidence="1">Uncharacterized protein</fullName>
    </submittedName>
</protein>
<evidence type="ECO:0000313" key="1">
    <source>
        <dbReference type="EMBL" id="PYE89924.1"/>
    </source>
</evidence>